<dbReference type="SUPFAM" id="SSF47598">
    <property type="entry name" value="Ribbon-helix-helix"/>
    <property type="match status" value="1"/>
</dbReference>
<comment type="caution">
    <text evidence="2">The sequence shown here is derived from an EMBL/GenBank/DDBJ whole genome shotgun (WGS) entry which is preliminary data.</text>
</comment>
<evidence type="ECO:0000313" key="2">
    <source>
        <dbReference type="EMBL" id="NVN48213.1"/>
    </source>
</evidence>
<dbReference type="Proteomes" id="UP001516351">
    <property type="component" value="Unassembled WGS sequence"/>
</dbReference>
<dbReference type="InterPro" id="IPR013321">
    <property type="entry name" value="Arc_rbn_hlx_hlx"/>
</dbReference>
<reference evidence="2 3" key="1">
    <citation type="submission" date="2020-06" db="EMBL/GenBank/DDBJ databases">
        <title>Synonyms of Asaia species.</title>
        <authorList>
            <person name="Sombolestani A."/>
        </authorList>
    </citation>
    <scope>NUCLEOTIDE SEQUENCE [LARGE SCALE GENOMIC DNA]</scope>
    <source>
        <strain evidence="2 3">LMG 27047</strain>
    </source>
</reference>
<organism evidence="2 3">
    <name type="scientific">Asaia spathodeae</name>
    <dbReference type="NCBI Taxonomy" id="657016"/>
    <lineage>
        <taxon>Bacteria</taxon>
        <taxon>Pseudomonadati</taxon>
        <taxon>Pseudomonadota</taxon>
        <taxon>Alphaproteobacteria</taxon>
        <taxon>Acetobacterales</taxon>
        <taxon>Acetobacteraceae</taxon>
        <taxon>Asaia</taxon>
    </lineage>
</organism>
<sequence length="95" mass="10876">MSDSQHTAGGNVPSSLFKLRLTTPLRQRLEAQALSRGLTLTGEILRRIDESFSDASERLTTLEKYGKEQDRRLREMEERIHDLEKEGDNAMKSND</sequence>
<dbReference type="InterPro" id="IPR010985">
    <property type="entry name" value="Ribbon_hlx_hlx"/>
</dbReference>
<gene>
    <name evidence="2" type="ORF">HW542_15540</name>
</gene>
<keyword evidence="3" id="KW-1185">Reference proteome</keyword>
<feature type="region of interest" description="Disordered" evidence="1">
    <location>
        <begin position="69"/>
        <end position="95"/>
    </location>
</feature>
<proteinExistence type="predicted"/>
<protein>
    <submittedName>
        <fullName evidence="2">Uncharacterized protein</fullName>
    </submittedName>
</protein>
<accession>A0ABX2P965</accession>
<name>A0ABX2P965_9PROT</name>
<dbReference type="EMBL" id="JABXXV010000011">
    <property type="protein sequence ID" value="NVN48213.1"/>
    <property type="molecule type" value="Genomic_DNA"/>
</dbReference>
<evidence type="ECO:0000313" key="3">
    <source>
        <dbReference type="Proteomes" id="UP001516351"/>
    </source>
</evidence>
<dbReference type="RefSeq" id="WP_267311317.1">
    <property type="nucleotide sequence ID" value="NZ_JABXXV010000011.1"/>
</dbReference>
<dbReference type="Gene3D" id="1.10.1220.10">
    <property type="entry name" value="Met repressor-like"/>
    <property type="match status" value="1"/>
</dbReference>
<evidence type="ECO:0000256" key="1">
    <source>
        <dbReference type="SAM" id="MobiDB-lite"/>
    </source>
</evidence>